<reference evidence="2" key="1">
    <citation type="journal article" date="2023" name="Insect Mol. Biol.">
        <title>Genome sequencing provides insights into the evolution of gene families encoding plant cell wall-degrading enzymes in longhorned beetles.</title>
        <authorList>
            <person name="Shin N.R."/>
            <person name="Okamura Y."/>
            <person name="Kirsch R."/>
            <person name="Pauchet Y."/>
        </authorList>
    </citation>
    <scope>NUCLEOTIDE SEQUENCE</scope>
    <source>
        <strain evidence="2">AMC_N1</strain>
    </source>
</reference>
<evidence type="ECO:0000313" key="2">
    <source>
        <dbReference type="EMBL" id="KAJ8941105.1"/>
    </source>
</evidence>
<dbReference type="EMBL" id="JAPWTK010000388">
    <property type="protein sequence ID" value="KAJ8941105.1"/>
    <property type="molecule type" value="Genomic_DNA"/>
</dbReference>
<keyword evidence="1" id="KW-0812">Transmembrane</keyword>
<keyword evidence="1" id="KW-0472">Membrane</keyword>
<accession>A0AAV8XPZ2</accession>
<evidence type="ECO:0000313" key="3">
    <source>
        <dbReference type="Proteomes" id="UP001162162"/>
    </source>
</evidence>
<protein>
    <submittedName>
        <fullName evidence="2">Uncharacterized protein</fullName>
    </submittedName>
</protein>
<feature type="transmembrane region" description="Helical" evidence="1">
    <location>
        <begin position="15"/>
        <end position="37"/>
    </location>
</feature>
<name>A0AAV8XPZ2_9CUCU</name>
<evidence type="ECO:0000256" key="1">
    <source>
        <dbReference type="SAM" id="Phobius"/>
    </source>
</evidence>
<comment type="caution">
    <text evidence="2">The sequence shown here is derived from an EMBL/GenBank/DDBJ whole genome shotgun (WGS) entry which is preliminary data.</text>
</comment>
<gene>
    <name evidence="2" type="ORF">NQ318_019110</name>
</gene>
<keyword evidence="3" id="KW-1185">Reference proteome</keyword>
<organism evidence="2 3">
    <name type="scientific">Aromia moschata</name>
    <dbReference type="NCBI Taxonomy" id="1265417"/>
    <lineage>
        <taxon>Eukaryota</taxon>
        <taxon>Metazoa</taxon>
        <taxon>Ecdysozoa</taxon>
        <taxon>Arthropoda</taxon>
        <taxon>Hexapoda</taxon>
        <taxon>Insecta</taxon>
        <taxon>Pterygota</taxon>
        <taxon>Neoptera</taxon>
        <taxon>Endopterygota</taxon>
        <taxon>Coleoptera</taxon>
        <taxon>Polyphaga</taxon>
        <taxon>Cucujiformia</taxon>
        <taxon>Chrysomeloidea</taxon>
        <taxon>Cerambycidae</taxon>
        <taxon>Cerambycinae</taxon>
        <taxon>Callichromatini</taxon>
        <taxon>Aromia</taxon>
    </lineage>
</organism>
<sequence length="74" mass="8093">MKIYALTNVSLLTKVIIRVGLSLSGITVHFLLTEGILCTIWQHRMGASGDDPHLRSLDPLGLKITEIPIRLGAN</sequence>
<dbReference type="Proteomes" id="UP001162162">
    <property type="component" value="Unassembled WGS sequence"/>
</dbReference>
<dbReference type="AlphaFoldDB" id="A0AAV8XPZ2"/>
<keyword evidence="1" id="KW-1133">Transmembrane helix</keyword>
<proteinExistence type="predicted"/>